<evidence type="ECO:0000313" key="3">
    <source>
        <dbReference type="Proteomes" id="UP000680206"/>
    </source>
</evidence>
<protein>
    <submittedName>
        <fullName evidence="2">FkbM family methyltransferase</fullName>
    </submittedName>
</protein>
<keyword evidence="2" id="KW-0808">Transferase</keyword>
<dbReference type="GO" id="GO:0008168">
    <property type="term" value="F:methyltransferase activity"/>
    <property type="evidence" value="ECO:0007669"/>
    <property type="project" value="UniProtKB-KW"/>
</dbReference>
<keyword evidence="3" id="KW-1185">Reference proteome</keyword>
<feature type="domain" description="Methyltransferase FkbM" evidence="1">
    <location>
        <begin position="2"/>
        <end position="36"/>
    </location>
</feature>
<sequence length="38" mass="4021">MQRLESVLSEYAQPGFDLLKVDVEGPEASVLASADLAA</sequence>
<comment type="caution">
    <text evidence="2">The sequence shown here is derived from an EMBL/GenBank/DDBJ whole genome shotgun (WGS) entry which is preliminary data.</text>
</comment>
<dbReference type="InterPro" id="IPR006342">
    <property type="entry name" value="FkbM_mtfrase"/>
</dbReference>
<accession>A0ABS3RXL0</accession>
<organism evidence="2 3">
    <name type="scientific">Actinomadura violacea</name>
    <dbReference type="NCBI Taxonomy" id="2819934"/>
    <lineage>
        <taxon>Bacteria</taxon>
        <taxon>Bacillati</taxon>
        <taxon>Actinomycetota</taxon>
        <taxon>Actinomycetes</taxon>
        <taxon>Streptosporangiales</taxon>
        <taxon>Thermomonosporaceae</taxon>
        <taxon>Actinomadura</taxon>
    </lineage>
</organism>
<dbReference type="GO" id="GO:0032259">
    <property type="term" value="P:methylation"/>
    <property type="evidence" value="ECO:0007669"/>
    <property type="project" value="UniProtKB-KW"/>
</dbReference>
<gene>
    <name evidence="2" type="ORF">J4709_28005</name>
</gene>
<reference evidence="2 3" key="1">
    <citation type="submission" date="2021-03" db="EMBL/GenBank/DDBJ databases">
        <title>Actinomadura violae sp. nov., isolated from lichen in Thailand.</title>
        <authorList>
            <person name="Kanchanasin P."/>
            <person name="Saeng-In P."/>
            <person name="Phongsopitanun W."/>
            <person name="Yuki M."/>
            <person name="Kudo T."/>
            <person name="Ohkuma M."/>
            <person name="Tanasupawat S."/>
        </authorList>
    </citation>
    <scope>NUCLEOTIDE SEQUENCE [LARGE SCALE GENOMIC DNA]</scope>
    <source>
        <strain evidence="2 3">LCR2-06</strain>
    </source>
</reference>
<dbReference type="Proteomes" id="UP000680206">
    <property type="component" value="Unassembled WGS sequence"/>
</dbReference>
<proteinExistence type="predicted"/>
<evidence type="ECO:0000259" key="1">
    <source>
        <dbReference type="Pfam" id="PF05050"/>
    </source>
</evidence>
<evidence type="ECO:0000313" key="2">
    <source>
        <dbReference type="EMBL" id="MBO2461432.1"/>
    </source>
</evidence>
<dbReference type="EMBL" id="JAGEPF010000017">
    <property type="protein sequence ID" value="MBO2461432.1"/>
    <property type="molecule type" value="Genomic_DNA"/>
</dbReference>
<name>A0ABS3RXL0_9ACTN</name>
<dbReference type="Pfam" id="PF05050">
    <property type="entry name" value="Methyltransf_21"/>
    <property type="match status" value="1"/>
</dbReference>
<keyword evidence="2" id="KW-0489">Methyltransferase</keyword>